<dbReference type="Proteomes" id="UP000831327">
    <property type="component" value="Chromosome"/>
</dbReference>
<name>A0ABN6P3G9_9PROT</name>
<dbReference type="PANTHER" id="PTHR41252:SF1">
    <property type="entry name" value="BLR2505 PROTEIN"/>
    <property type="match status" value="1"/>
</dbReference>
<dbReference type="Pfam" id="PF12680">
    <property type="entry name" value="SnoaL_2"/>
    <property type="match status" value="1"/>
</dbReference>
<proteinExistence type="predicted"/>
<dbReference type="PANTHER" id="PTHR41252">
    <property type="entry name" value="BLR2505 PROTEIN"/>
    <property type="match status" value="1"/>
</dbReference>
<dbReference type="SUPFAM" id="SSF54427">
    <property type="entry name" value="NTF2-like"/>
    <property type="match status" value="1"/>
</dbReference>
<dbReference type="EMBL" id="AP025637">
    <property type="protein sequence ID" value="BDG72139.1"/>
    <property type="molecule type" value="Genomic_DNA"/>
</dbReference>
<reference evidence="2 3" key="1">
    <citation type="journal article" date="2016" name="Microbes Environ.">
        <title>Phylogenetically diverse aerobic anoxygenic phototrophic bacteria isolated from epilithic biofilms in Tama river, Japan.</title>
        <authorList>
            <person name="Hirose S."/>
            <person name="Matsuura K."/>
            <person name="Haruta S."/>
        </authorList>
    </citation>
    <scope>NUCLEOTIDE SEQUENCE [LARGE SCALE GENOMIC DNA]</scope>
    <source>
        <strain evidence="2 3">S08</strain>
    </source>
</reference>
<feature type="domain" description="SnoaL-like" evidence="1">
    <location>
        <begin position="11"/>
        <end position="117"/>
    </location>
</feature>
<dbReference type="InterPro" id="IPR032710">
    <property type="entry name" value="NTF2-like_dom_sf"/>
</dbReference>
<gene>
    <name evidence="2" type="ORF">Rmf_20680</name>
</gene>
<keyword evidence="3" id="KW-1185">Reference proteome</keyword>
<dbReference type="InterPro" id="IPR037401">
    <property type="entry name" value="SnoaL-like"/>
</dbReference>
<accession>A0ABN6P3G9</accession>
<dbReference type="Gene3D" id="3.10.450.50">
    <property type="match status" value="1"/>
</dbReference>
<sequence>MQTEATRALITALYDAYRAGDMPTVMSSLAEDIDWHSVAQAPLPWCGAWRGHAGVSAYFAALSGICTITAYDIERILADGAWATVLASIRVRYHADGSEAGYTKVDVLRVDGGRVAEFREYYDTAAIQRDLGRANTARSD</sequence>
<evidence type="ECO:0000259" key="1">
    <source>
        <dbReference type="Pfam" id="PF12680"/>
    </source>
</evidence>
<evidence type="ECO:0000313" key="2">
    <source>
        <dbReference type="EMBL" id="BDG72139.1"/>
    </source>
</evidence>
<protein>
    <recommendedName>
        <fullName evidence="1">SnoaL-like domain-containing protein</fullName>
    </recommendedName>
</protein>
<evidence type="ECO:0000313" key="3">
    <source>
        <dbReference type="Proteomes" id="UP000831327"/>
    </source>
</evidence>
<organism evidence="2 3">
    <name type="scientific">Roseomonas fluvialis</name>
    <dbReference type="NCBI Taxonomy" id="1750527"/>
    <lineage>
        <taxon>Bacteria</taxon>
        <taxon>Pseudomonadati</taxon>
        <taxon>Pseudomonadota</taxon>
        <taxon>Alphaproteobacteria</taxon>
        <taxon>Acetobacterales</taxon>
        <taxon>Roseomonadaceae</taxon>
        <taxon>Roseomonas</taxon>
    </lineage>
</organism>
<dbReference type="RefSeq" id="WP_244459352.1">
    <property type="nucleotide sequence ID" value="NZ_AP025637.1"/>
</dbReference>